<reference evidence="1" key="1">
    <citation type="submission" date="2014-12" db="EMBL/GenBank/DDBJ databases">
        <title>Insight into the proteome of Arion vulgaris.</title>
        <authorList>
            <person name="Aradska J."/>
            <person name="Bulat T."/>
            <person name="Smidak R."/>
            <person name="Sarate P."/>
            <person name="Gangsoo J."/>
            <person name="Sialana F."/>
            <person name="Bilban M."/>
            <person name="Lubec G."/>
        </authorList>
    </citation>
    <scope>NUCLEOTIDE SEQUENCE</scope>
    <source>
        <tissue evidence="1">Skin</tissue>
    </source>
</reference>
<accession>A0A0B7ANL6</accession>
<sequence>MLFNRHHGTMGAALHACSVFSCGQPSKSPLAHRTHELISIPFLFTTKTTLSGMSELNY</sequence>
<gene>
    <name evidence="1" type="primary">ORF126309</name>
</gene>
<evidence type="ECO:0000313" key="1">
    <source>
        <dbReference type="EMBL" id="CEK81485.1"/>
    </source>
</evidence>
<dbReference type="AlphaFoldDB" id="A0A0B7ANL6"/>
<organism evidence="1">
    <name type="scientific">Arion vulgaris</name>
    <dbReference type="NCBI Taxonomy" id="1028688"/>
    <lineage>
        <taxon>Eukaryota</taxon>
        <taxon>Metazoa</taxon>
        <taxon>Spiralia</taxon>
        <taxon>Lophotrochozoa</taxon>
        <taxon>Mollusca</taxon>
        <taxon>Gastropoda</taxon>
        <taxon>Heterobranchia</taxon>
        <taxon>Euthyneura</taxon>
        <taxon>Panpulmonata</taxon>
        <taxon>Eupulmonata</taxon>
        <taxon>Stylommatophora</taxon>
        <taxon>Helicina</taxon>
        <taxon>Arionoidea</taxon>
        <taxon>Arionidae</taxon>
        <taxon>Arion</taxon>
    </lineage>
</organism>
<dbReference type="EMBL" id="HACG01034620">
    <property type="protein sequence ID" value="CEK81485.1"/>
    <property type="molecule type" value="Transcribed_RNA"/>
</dbReference>
<dbReference type="PROSITE" id="PS51257">
    <property type="entry name" value="PROKAR_LIPOPROTEIN"/>
    <property type="match status" value="1"/>
</dbReference>
<proteinExistence type="predicted"/>
<protein>
    <submittedName>
        <fullName evidence="1">Uncharacterized protein</fullName>
    </submittedName>
</protein>
<name>A0A0B7ANL6_9EUPU</name>